<protein>
    <submittedName>
        <fullName evidence="1">Uncharacterized protein</fullName>
    </submittedName>
</protein>
<organism evidence="1 2">
    <name type="scientific">Lysinibacillus irui</name>
    <dbReference type="NCBI Taxonomy" id="2998077"/>
    <lineage>
        <taxon>Bacteria</taxon>
        <taxon>Bacillati</taxon>
        <taxon>Bacillota</taxon>
        <taxon>Bacilli</taxon>
        <taxon>Bacillales</taxon>
        <taxon>Bacillaceae</taxon>
        <taxon>Lysinibacillus</taxon>
    </lineage>
</organism>
<name>A0AAJ5RI61_9BACI</name>
<dbReference type="RefSeq" id="WP_274793615.1">
    <property type="nucleotide sequence ID" value="NZ_CP113527.1"/>
</dbReference>
<evidence type="ECO:0000313" key="2">
    <source>
        <dbReference type="Proteomes" id="UP001219585"/>
    </source>
</evidence>
<dbReference type="AlphaFoldDB" id="A0AAJ5RI61"/>
<sequence>MKSVNFQLDGMNSIEITQIGEELFEVRLALDGKISMHYMTHEQLAQLGCTFHIEGGIGSLLNN</sequence>
<evidence type="ECO:0000313" key="1">
    <source>
        <dbReference type="EMBL" id="WDV05385.1"/>
    </source>
</evidence>
<gene>
    <name evidence="1" type="ORF">OU989_13815</name>
</gene>
<dbReference type="Proteomes" id="UP001219585">
    <property type="component" value="Chromosome"/>
</dbReference>
<dbReference type="KEGG" id="liu:OU989_13815"/>
<reference evidence="1" key="1">
    <citation type="submission" date="2022-11" db="EMBL/GenBank/DDBJ databases">
        <title>Lysinibacillus irui.</title>
        <authorList>
            <person name="Akintayo S.O."/>
        </authorList>
    </citation>
    <scope>NUCLEOTIDE SEQUENCE</scope>
    <source>
        <strain evidence="1">IRB4-01</strain>
    </source>
</reference>
<dbReference type="EMBL" id="CP113527">
    <property type="protein sequence ID" value="WDV05385.1"/>
    <property type="molecule type" value="Genomic_DNA"/>
</dbReference>
<proteinExistence type="predicted"/>
<accession>A0AAJ5RI61</accession>